<dbReference type="SUPFAM" id="SSF56024">
    <property type="entry name" value="Phospholipase D/nuclease"/>
    <property type="match status" value="2"/>
</dbReference>
<dbReference type="PANTHER" id="PTHR21248">
    <property type="entry name" value="CARDIOLIPIN SYNTHASE"/>
    <property type="match status" value="1"/>
</dbReference>
<feature type="transmembrane region" description="Helical" evidence="13">
    <location>
        <begin position="7"/>
        <end position="25"/>
    </location>
</feature>
<evidence type="ECO:0000256" key="2">
    <source>
        <dbReference type="ARBA" id="ARBA00022475"/>
    </source>
</evidence>
<evidence type="ECO:0000256" key="1">
    <source>
        <dbReference type="ARBA" id="ARBA00004651"/>
    </source>
</evidence>
<dbReference type="InterPro" id="IPR001736">
    <property type="entry name" value="PLipase_D/transphosphatidylase"/>
</dbReference>
<keyword evidence="7 13" id="KW-1133">Transmembrane helix</keyword>
<dbReference type="GO" id="GO:0032049">
    <property type="term" value="P:cardiolipin biosynthetic process"/>
    <property type="evidence" value="ECO:0007669"/>
    <property type="project" value="UniProtKB-UniRule"/>
</dbReference>
<gene>
    <name evidence="15" type="ORF">A6E74_04530</name>
</gene>
<dbReference type="CDD" id="cd09110">
    <property type="entry name" value="PLDc_CLS_1"/>
    <property type="match status" value="1"/>
</dbReference>
<evidence type="ECO:0000256" key="3">
    <source>
        <dbReference type="ARBA" id="ARBA00022516"/>
    </source>
</evidence>
<protein>
    <recommendedName>
        <fullName evidence="12">Cardiolipin synthase</fullName>
        <ecNumber evidence="12">2.7.8.-</ecNumber>
    </recommendedName>
</protein>
<keyword evidence="10" id="KW-0594">Phospholipid biosynthesis</keyword>
<dbReference type="Proteomes" id="UP000078516">
    <property type="component" value="Unassembled WGS sequence"/>
</dbReference>
<dbReference type="EMBL" id="LWMN01000011">
    <property type="protein sequence ID" value="OAQ55990.1"/>
    <property type="molecule type" value="Genomic_DNA"/>
</dbReference>
<comment type="subcellular location">
    <subcellularLocation>
        <location evidence="1">Cell membrane</location>
        <topology evidence="1">Multi-pass membrane protein</topology>
    </subcellularLocation>
</comment>
<dbReference type="InterPro" id="IPR025202">
    <property type="entry name" value="PLD-like_dom"/>
</dbReference>
<name>A0A179ESV3_ENTTH</name>
<evidence type="ECO:0000313" key="16">
    <source>
        <dbReference type="Proteomes" id="UP000078516"/>
    </source>
</evidence>
<dbReference type="InterPro" id="IPR027379">
    <property type="entry name" value="CLS_N"/>
</dbReference>
<dbReference type="GO" id="GO:0005886">
    <property type="term" value="C:plasma membrane"/>
    <property type="evidence" value="ECO:0007669"/>
    <property type="project" value="UniProtKB-SubCell"/>
</dbReference>
<evidence type="ECO:0000313" key="15">
    <source>
        <dbReference type="EMBL" id="OAQ55990.1"/>
    </source>
</evidence>
<dbReference type="EC" id="2.7.8.-" evidence="12"/>
<evidence type="ECO:0000256" key="13">
    <source>
        <dbReference type="SAM" id="Phobius"/>
    </source>
</evidence>
<keyword evidence="16" id="KW-1185">Reference proteome</keyword>
<evidence type="ECO:0000256" key="6">
    <source>
        <dbReference type="ARBA" id="ARBA00022737"/>
    </source>
</evidence>
<evidence type="ECO:0000256" key="9">
    <source>
        <dbReference type="ARBA" id="ARBA00023136"/>
    </source>
</evidence>
<dbReference type="NCBIfam" id="TIGR04265">
    <property type="entry name" value="bac_cardiolipin"/>
    <property type="match status" value="1"/>
</dbReference>
<dbReference type="Pfam" id="PF13091">
    <property type="entry name" value="PLDc_2"/>
    <property type="match status" value="2"/>
</dbReference>
<comment type="caution">
    <text evidence="15">The sequence shown here is derived from an EMBL/GenBank/DDBJ whole genome shotgun (WGS) entry which is preliminary data.</text>
</comment>
<dbReference type="PROSITE" id="PS50035">
    <property type="entry name" value="PLD"/>
    <property type="match status" value="2"/>
</dbReference>
<feature type="domain" description="PLD phosphodiesterase" evidence="14">
    <location>
        <begin position="420"/>
        <end position="447"/>
    </location>
</feature>
<dbReference type="CDD" id="cd09112">
    <property type="entry name" value="PLDc_CLS_2"/>
    <property type="match status" value="1"/>
</dbReference>
<organism evidence="15 16">
    <name type="scientific">Enterococcus thailandicus</name>
    <dbReference type="NCBI Taxonomy" id="417368"/>
    <lineage>
        <taxon>Bacteria</taxon>
        <taxon>Bacillati</taxon>
        <taxon>Bacillota</taxon>
        <taxon>Bacilli</taxon>
        <taxon>Lactobacillales</taxon>
        <taxon>Enterococcaceae</taxon>
        <taxon>Enterococcus</taxon>
    </lineage>
</organism>
<keyword evidence="11" id="KW-1208">Phospholipid metabolism</keyword>
<evidence type="ECO:0000256" key="7">
    <source>
        <dbReference type="ARBA" id="ARBA00022989"/>
    </source>
</evidence>
<dbReference type="RefSeq" id="WP_067482621.1">
    <property type="nucleotide sequence ID" value="NZ_LWMN01000011.1"/>
</dbReference>
<evidence type="ECO:0000256" key="11">
    <source>
        <dbReference type="ARBA" id="ARBA00023264"/>
    </source>
</evidence>
<evidence type="ECO:0000256" key="10">
    <source>
        <dbReference type="ARBA" id="ARBA00023209"/>
    </source>
</evidence>
<evidence type="ECO:0000256" key="4">
    <source>
        <dbReference type="ARBA" id="ARBA00022679"/>
    </source>
</evidence>
<feature type="domain" description="PLD phosphodiesterase" evidence="14">
    <location>
        <begin position="234"/>
        <end position="261"/>
    </location>
</feature>
<evidence type="ECO:0000256" key="8">
    <source>
        <dbReference type="ARBA" id="ARBA00023098"/>
    </source>
</evidence>
<dbReference type="InterPro" id="IPR022924">
    <property type="entry name" value="Cardiolipin_synthase"/>
</dbReference>
<keyword evidence="5 13" id="KW-0812">Transmembrane</keyword>
<sequence length="507" mass="58448">MKNKFQQFALLTIITIGVLILFYWYVPQFIYVTMIVELFAFLTCGYLVFFDQRNTTSKFAWILTIILIPYIGLLCFLLIGKNPKSRKFSEQQKRNERTLQQHVSKIISDESRFPDLDHPLSRELFQLSGKRALIGNKVDLFHDGKQAFAELLEDIRVAQDHIHVFYFIIKGDATGEKLLHLLAEKARQGVTVRLMYDSLGSIKLPYELIHLVEEAGGEVRAYDLVNSPLLSTRINWRNHRKMVVVDGKLAHMGGMNIGDEYLSKTEKFHYWRDTNLRIKGPSVLEVQEIFIYDWLFLDDNQTVVDKLLKQTDRYFPLLTEQYSAGEAVQILYGGPYDSERVIKDAFIDIIGKATKSIKLAMPYFVPDEEALSALRRAARCGIKIQLIIPGKGDRGISFHGSNSFINRLLAVGIEVFFYDPESFIHCKLMIVDDEIATIGSTNFDIRSFHLNHEVSAFIYGPSKTIDELNRQFATDLEQSISVDHYYQTRSTWTIIKERLSELFIPLL</sequence>
<feature type="transmembrane region" description="Helical" evidence="13">
    <location>
        <begin position="59"/>
        <end position="79"/>
    </location>
</feature>
<keyword evidence="9 13" id="KW-0472">Membrane</keyword>
<keyword evidence="2" id="KW-1003">Cell membrane</keyword>
<proteinExistence type="predicted"/>
<feature type="transmembrane region" description="Helical" evidence="13">
    <location>
        <begin position="31"/>
        <end position="50"/>
    </location>
</feature>
<accession>A0A179ESV3</accession>
<dbReference type="Pfam" id="PF13396">
    <property type="entry name" value="PLDc_N"/>
    <property type="match status" value="1"/>
</dbReference>
<keyword evidence="8" id="KW-0443">Lipid metabolism</keyword>
<keyword evidence="3" id="KW-0444">Lipid biosynthesis</keyword>
<evidence type="ECO:0000256" key="5">
    <source>
        <dbReference type="ARBA" id="ARBA00022692"/>
    </source>
</evidence>
<evidence type="ECO:0000259" key="14">
    <source>
        <dbReference type="PROSITE" id="PS50035"/>
    </source>
</evidence>
<dbReference type="AlphaFoldDB" id="A0A179ESV3"/>
<keyword evidence="6" id="KW-0677">Repeat</keyword>
<reference evidence="15 16" key="1">
    <citation type="submission" date="2016-04" db="EMBL/GenBank/DDBJ databases">
        <title>Draft genome of an Enterococcus thailandicus strain isolated from bovine feces.</title>
        <authorList>
            <person name="Beukers A.G."/>
            <person name="Zaheer R."/>
            <person name="Goji N."/>
            <person name="Cook S.R."/>
            <person name="Amoako K."/>
            <person name="Chaves A.V."/>
            <person name="Ward M.P."/>
            <person name="Mcallister T.A."/>
        </authorList>
    </citation>
    <scope>NUCLEOTIDE SEQUENCE [LARGE SCALE GENOMIC DNA]</scope>
    <source>
        <strain evidence="15 16">F0711D 46</strain>
    </source>
</reference>
<dbReference type="Gene3D" id="3.30.870.10">
    <property type="entry name" value="Endonuclease Chain A"/>
    <property type="match status" value="2"/>
</dbReference>
<keyword evidence="4" id="KW-0808">Transferase</keyword>
<dbReference type="GO" id="GO:0008808">
    <property type="term" value="F:cardiolipin synthase activity"/>
    <property type="evidence" value="ECO:0007669"/>
    <property type="project" value="UniProtKB-UniRule"/>
</dbReference>
<dbReference type="PANTHER" id="PTHR21248:SF22">
    <property type="entry name" value="PHOSPHOLIPASE D"/>
    <property type="match status" value="1"/>
</dbReference>
<evidence type="ECO:0000256" key="12">
    <source>
        <dbReference type="NCBIfam" id="TIGR04265"/>
    </source>
</evidence>
<dbReference type="SMART" id="SM00155">
    <property type="entry name" value="PLDc"/>
    <property type="match status" value="2"/>
</dbReference>